<organism evidence="1 2">
    <name type="scientific">Bifidobacterium pseudocatenulatum</name>
    <dbReference type="NCBI Taxonomy" id="28026"/>
    <lineage>
        <taxon>Bacteria</taxon>
        <taxon>Bacillati</taxon>
        <taxon>Actinomycetota</taxon>
        <taxon>Actinomycetes</taxon>
        <taxon>Bifidobacteriales</taxon>
        <taxon>Bifidobacteriaceae</taxon>
        <taxon>Bifidobacterium</taxon>
    </lineage>
</organism>
<evidence type="ECO:0000313" key="2">
    <source>
        <dbReference type="Proteomes" id="UP000216789"/>
    </source>
</evidence>
<dbReference type="Proteomes" id="UP000216789">
    <property type="component" value="Unassembled WGS sequence"/>
</dbReference>
<accession>A0A267WMJ7</accession>
<reference evidence="1 2" key="1">
    <citation type="journal article" date="2017" name="ISME J.">
        <title>Unveiling bifidobacterial biogeography across the mammalian branch of the tree of life.</title>
        <authorList>
            <person name="Milani C."/>
            <person name="Mangifesta M."/>
            <person name="Mancabelli L."/>
            <person name="Lugli G.A."/>
            <person name="James K."/>
            <person name="Duranti S."/>
            <person name="Turroni F."/>
            <person name="Ferrario C."/>
            <person name="Ossiprandi M.C."/>
            <person name="van Sinderen D."/>
            <person name="Ventura M."/>
        </authorList>
    </citation>
    <scope>NUCLEOTIDE SEQUENCE [LARGE SCALE GENOMIC DNA]</scope>
    <source>
        <strain evidence="1 2">1E</strain>
    </source>
</reference>
<sequence>MTLSEASSAYHTRGTIMRRRFTQTEVYYLNTLPAVERASMDRITYSKEFQVRCMAQYLRGNGPTSIFASAGLDPKIMGGKRIERAIARWKADPKIMLEAQTLANKSDSGQRDLLVIAQAMTIKWLEKKVMDLQKQLHLLESHAMNCSLPNSNSKEGLVSMA</sequence>
<protein>
    <submittedName>
        <fullName evidence="1">Transposase</fullName>
    </submittedName>
</protein>
<evidence type="ECO:0000313" key="1">
    <source>
        <dbReference type="EMBL" id="PAC73823.1"/>
    </source>
</evidence>
<comment type="caution">
    <text evidence="1">The sequence shown here is derived from an EMBL/GenBank/DDBJ whole genome shotgun (WGS) entry which is preliminary data.</text>
</comment>
<dbReference type="AlphaFoldDB" id="A0A267WMJ7"/>
<dbReference type="EMBL" id="MNLB01000002">
    <property type="protein sequence ID" value="PAC73823.1"/>
    <property type="molecule type" value="Genomic_DNA"/>
</dbReference>
<proteinExistence type="predicted"/>
<gene>
    <name evidence="1" type="ORF">BPS1E_0446</name>
</gene>
<name>A0A267WMJ7_BIFPS</name>